<dbReference type="AlphaFoldDB" id="A0A3E5AXS3"/>
<comment type="caution">
    <text evidence="3">The sequence shown here is derived from an EMBL/GenBank/DDBJ whole genome shotgun (WGS) entry which is preliminary data.</text>
</comment>
<reference evidence="3 4" key="1">
    <citation type="submission" date="2018-08" db="EMBL/GenBank/DDBJ databases">
        <title>A genome reference for cultivated species of the human gut microbiota.</title>
        <authorList>
            <person name="Zou Y."/>
            <person name="Xue W."/>
            <person name="Luo G."/>
        </authorList>
    </citation>
    <scope>NUCLEOTIDE SEQUENCE [LARGE SCALE GENOMIC DNA]</scope>
    <source>
        <strain evidence="3 4">OM05-15BH</strain>
    </source>
</reference>
<evidence type="ECO:0000256" key="2">
    <source>
        <dbReference type="SAM" id="Phobius"/>
    </source>
</evidence>
<keyword evidence="2" id="KW-0812">Transmembrane</keyword>
<sequence>MDKLATLWIFVRKHKYLITFVAFVVIVGFLDENSIVRRMGYANEISRLNSEIEKYRVEYEDNTERLNELAVDSGAIERIAREKYLMKKPNEDIYVFEEDIEE</sequence>
<dbReference type="Proteomes" id="UP000260983">
    <property type="component" value="Unassembled WGS sequence"/>
</dbReference>
<name>A0A3E5AXS3_9BACE</name>
<evidence type="ECO:0000256" key="1">
    <source>
        <dbReference type="SAM" id="Coils"/>
    </source>
</evidence>
<dbReference type="RefSeq" id="WP_009129311.1">
    <property type="nucleotide sequence ID" value="NZ_CABKRN010000002.1"/>
</dbReference>
<dbReference type="EMBL" id="QSUL01000031">
    <property type="protein sequence ID" value="RGN30151.1"/>
    <property type="molecule type" value="Genomic_DNA"/>
</dbReference>
<evidence type="ECO:0000313" key="3">
    <source>
        <dbReference type="EMBL" id="RGN30151.1"/>
    </source>
</evidence>
<organism evidence="3 4">
    <name type="scientific">Bacteroides oleiciplenus</name>
    <dbReference type="NCBI Taxonomy" id="626931"/>
    <lineage>
        <taxon>Bacteria</taxon>
        <taxon>Pseudomonadati</taxon>
        <taxon>Bacteroidota</taxon>
        <taxon>Bacteroidia</taxon>
        <taxon>Bacteroidales</taxon>
        <taxon>Bacteroidaceae</taxon>
        <taxon>Bacteroides</taxon>
    </lineage>
</organism>
<protein>
    <submittedName>
        <fullName evidence="3">Septum formation initiator family protein</fullName>
    </submittedName>
</protein>
<feature type="transmembrane region" description="Helical" evidence="2">
    <location>
        <begin position="14"/>
        <end position="30"/>
    </location>
</feature>
<dbReference type="Pfam" id="PF04977">
    <property type="entry name" value="DivIC"/>
    <property type="match status" value="1"/>
</dbReference>
<accession>A0A3E5AXS3</accession>
<evidence type="ECO:0000313" key="4">
    <source>
        <dbReference type="Proteomes" id="UP000260983"/>
    </source>
</evidence>
<keyword evidence="2" id="KW-0472">Membrane</keyword>
<keyword evidence="2" id="KW-1133">Transmembrane helix</keyword>
<proteinExistence type="predicted"/>
<gene>
    <name evidence="3" type="ORF">DXB65_23490</name>
</gene>
<dbReference type="InterPro" id="IPR007060">
    <property type="entry name" value="FtsL/DivIC"/>
</dbReference>
<feature type="coiled-coil region" evidence="1">
    <location>
        <begin position="38"/>
        <end position="72"/>
    </location>
</feature>
<keyword evidence="1" id="KW-0175">Coiled coil</keyword>